<dbReference type="Gene3D" id="2.60.120.10">
    <property type="entry name" value="Jelly Rolls"/>
    <property type="match status" value="1"/>
</dbReference>
<dbReference type="PANTHER" id="PTHR38599">
    <property type="entry name" value="CUPIN DOMAIN PROTEIN (AFU_ORTHOLOGUE AFUA_3G13620)"/>
    <property type="match status" value="1"/>
</dbReference>
<dbReference type="SUPFAM" id="SSF51182">
    <property type="entry name" value="RmlC-like cupins"/>
    <property type="match status" value="1"/>
</dbReference>
<dbReference type="Proteomes" id="UP000199385">
    <property type="component" value="Chromosome I"/>
</dbReference>
<evidence type="ECO:0000313" key="3">
    <source>
        <dbReference type="Proteomes" id="UP000199385"/>
    </source>
</evidence>
<dbReference type="EMBL" id="LT594323">
    <property type="protein sequence ID" value="SBT43595.1"/>
    <property type="molecule type" value="Genomic_DNA"/>
</dbReference>
<evidence type="ECO:0000313" key="2">
    <source>
        <dbReference type="EMBL" id="SBT43595.1"/>
    </source>
</evidence>
<proteinExistence type="predicted"/>
<dbReference type="OrthoDB" id="129561at2"/>
<dbReference type="Pfam" id="PF07883">
    <property type="entry name" value="Cupin_2"/>
    <property type="match status" value="1"/>
</dbReference>
<dbReference type="PANTHER" id="PTHR38599:SF1">
    <property type="entry name" value="CUPIN DOMAIN PROTEIN (AFU_ORTHOLOGUE AFUA_3G13620)"/>
    <property type="match status" value="1"/>
</dbReference>
<name>A0A1A8ZIC7_9ACTN</name>
<accession>A0A1A8ZIC7</accession>
<organism evidence="2 3">
    <name type="scientific">Micromonospora auratinigra</name>
    <dbReference type="NCBI Taxonomy" id="261654"/>
    <lineage>
        <taxon>Bacteria</taxon>
        <taxon>Bacillati</taxon>
        <taxon>Actinomycetota</taxon>
        <taxon>Actinomycetes</taxon>
        <taxon>Micromonosporales</taxon>
        <taxon>Micromonosporaceae</taxon>
        <taxon>Micromonospora</taxon>
    </lineage>
</organism>
<dbReference type="STRING" id="261654.GA0070611_2379"/>
<dbReference type="AlphaFoldDB" id="A0A1A8ZIC7"/>
<dbReference type="InterPro" id="IPR014710">
    <property type="entry name" value="RmlC-like_jellyroll"/>
</dbReference>
<protein>
    <submittedName>
        <fullName evidence="2">Cupin domain protein</fullName>
    </submittedName>
</protein>
<keyword evidence="3" id="KW-1185">Reference proteome</keyword>
<sequence>MAHRPGVAEAPTVRRTELQRHPASVPGRLIVQTLFEIPVGLASGRHRHPGEEVGYLIHGTVAMEFDDRPTLTIHAGQPFLIPPGVVHNARNITPDVTTRMLSTYFVDENEPLVTQCH</sequence>
<feature type="domain" description="Cupin type-2" evidence="1">
    <location>
        <begin position="34"/>
        <end position="103"/>
    </location>
</feature>
<dbReference type="PATRIC" id="fig|261654.4.peg.2427"/>
<dbReference type="InterPro" id="IPR011051">
    <property type="entry name" value="RmlC_Cupin_sf"/>
</dbReference>
<dbReference type="InterPro" id="IPR013096">
    <property type="entry name" value="Cupin_2"/>
</dbReference>
<dbReference type="RefSeq" id="WP_091662512.1">
    <property type="nucleotide sequence ID" value="NZ_LT594323.1"/>
</dbReference>
<reference evidence="3" key="1">
    <citation type="submission" date="2016-06" db="EMBL/GenBank/DDBJ databases">
        <authorList>
            <person name="Varghese N."/>
            <person name="Submissions Spin"/>
        </authorList>
    </citation>
    <scope>NUCLEOTIDE SEQUENCE [LARGE SCALE GENOMIC DNA]</scope>
    <source>
        <strain evidence="3">DSM 44815</strain>
    </source>
</reference>
<gene>
    <name evidence="2" type="ORF">GA0070611_2379</name>
</gene>
<evidence type="ECO:0000259" key="1">
    <source>
        <dbReference type="Pfam" id="PF07883"/>
    </source>
</evidence>